<dbReference type="InterPro" id="IPR006309">
    <property type="entry name" value="DnaQ_proteo"/>
</dbReference>
<evidence type="ECO:0000256" key="18">
    <source>
        <dbReference type="PIRSR" id="PIRSR606309-2"/>
    </source>
</evidence>
<keyword evidence="5 20" id="KW-0548">Nucleotidyltransferase</keyword>
<evidence type="ECO:0000256" key="19">
    <source>
        <dbReference type="PIRSR" id="PIRSR606309-3"/>
    </source>
</evidence>
<dbReference type="OrthoDB" id="9804290at2"/>
<keyword evidence="6 20" id="KW-0235">DNA replication</keyword>
<dbReference type="InterPro" id="IPR006054">
    <property type="entry name" value="DnaQ"/>
</dbReference>
<evidence type="ECO:0000256" key="20">
    <source>
        <dbReference type="RuleBase" id="RU364087"/>
    </source>
</evidence>
<evidence type="ECO:0000256" key="17">
    <source>
        <dbReference type="PIRSR" id="PIRSR606309-1"/>
    </source>
</evidence>
<keyword evidence="4 20" id="KW-0808">Transferase</keyword>
<accession>A0A2S6MU91</accession>
<feature type="active site" description="Proton acceptor" evidence="17">
    <location>
        <position position="162"/>
    </location>
</feature>
<comment type="cofactor">
    <cofactor evidence="1 20">
        <name>Mn(2+)</name>
        <dbReference type="ChEBI" id="CHEBI:29035"/>
    </cofactor>
</comment>
<comment type="cofactor">
    <cofactor evidence="19">
        <name>Mg(2+)</name>
        <dbReference type="ChEBI" id="CHEBI:18420"/>
    </cofactor>
    <cofactor evidence="19">
        <name>Mn(2+)</name>
        <dbReference type="ChEBI" id="CHEBI:29035"/>
    </cofactor>
    <text evidence="19">Binds 2 divalent metal cations. Magnesium or manganese.</text>
</comment>
<feature type="binding site" evidence="18">
    <location>
        <position position="167"/>
    </location>
    <ligand>
        <name>substrate</name>
    </ligand>
</feature>
<evidence type="ECO:0000256" key="10">
    <source>
        <dbReference type="ARBA" id="ARBA00022839"/>
    </source>
</evidence>
<keyword evidence="8 19" id="KW-0479">Metal-binding</keyword>
<dbReference type="CDD" id="cd06131">
    <property type="entry name" value="DNA_pol_III_epsilon_Ecoli_like"/>
    <property type="match status" value="1"/>
</dbReference>
<dbReference type="GO" id="GO:0046872">
    <property type="term" value="F:metal ion binding"/>
    <property type="evidence" value="ECO:0007669"/>
    <property type="project" value="UniProtKB-KW"/>
</dbReference>
<feature type="domain" description="Exonuclease" evidence="21">
    <location>
        <begin position="14"/>
        <end position="184"/>
    </location>
</feature>
<feature type="binding site" evidence="18">
    <location>
        <position position="21"/>
    </location>
    <ligand>
        <name>substrate</name>
    </ligand>
</feature>
<evidence type="ECO:0000259" key="21">
    <source>
        <dbReference type="SMART" id="SM00479"/>
    </source>
</evidence>
<dbReference type="EC" id="2.7.7.7" evidence="2 20"/>
<evidence type="ECO:0000256" key="8">
    <source>
        <dbReference type="ARBA" id="ARBA00022723"/>
    </source>
</evidence>
<gene>
    <name evidence="20" type="primary">dnaQ</name>
    <name evidence="22" type="ORF">CCS01_31685</name>
</gene>
<keyword evidence="11 19" id="KW-0460">Magnesium</keyword>
<evidence type="ECO:0000256" key="14">
    <source>
        <dbReference type="ARBA" id="ARBA00025483"/>
    </source>
</evidence>
<feature type="binding site" evidence="19">
    <location>
        <position position="21"/>
    </location>
    <ligand>
        <name>a divalent metal cation</name>
        <dbReference type="ChEBI" id="CHEBI:60240"/>
        <label>1</label>
        <note>catalytic</note>
    </ligand>
</feature>
<keyword evidence="7 20" id="KW-0540">Nuclease</keyword>
<organism evidence="22 23">
    <name type="scientific">Rhodopila globiformis</name>
    <name type="common">Rhodopseudomonas globiformis</name>
    <dbReference type="NCBI Taxonomy" id="1071"/>
    <lineage>
        <taxon>Bacteria</taxon>
        <taxon>Pseudomonadati</taxon>
        <taxon>Pseudomonadota</taxon>
        <taxon>Alphaproteobacteria</taxon>
        <taxon>Acetobacterales</taxon>
        <taxon>Acetobacteraceae</taxon>
        <taxon>Rhodopila</taxon>
    </lineage>
</organism>
<feature type="binding site" evidence="19">
    <location>
        <position position="19"/>
    </location>
    <ligand>
        <name>a divalent metal cation</name>
        <dbReference type="ChEBI" id="CHEBI:60240"/>
        <label>1</label>
        <note>catalytic</note>
    </ligand>
</feature>
<dbReference type="InterPro" id="IPR013520">
    <property type="entry name" value="Ribonucl_H"/>
</dbReference>
<comment type="catalytic activity">
    <reaction evidence="16 20">
        <text>DNA(n) + a 2'-deoxyribonucleoside 5'-triphosphate = DNA(n+1) + diphosphate</text>
        <dbReference type="Rhea" id="RHEA:22508"/>
        <dbReference type="Rhea" id="RHEA-COMP:17339"/>
        <dbReference type="Rhea" id="RHEA-COMP:17340"/>
        <dbReference type="ChEBI" id="CHEBI:33019"/>
        <dbReference type="ChEBI" id="CHEBI:61560"/>
        <dbReference type="ChEBI" id="CHEBI:173112"/>
        <dbReference type="EC" id="2.7.7.7"/>
    </reaction>
</comment>
<reference evidence="22 23" key="1">
    <citation type="journal article" date="2018" name="Arch. Microbiol.">
        <title>New insights into the metabolic potential of the phototrophic purple bacterium Rhodopila globiformis DSM 161(T) from its draft genome sequence and evidence for a vanadium-dependent nitrogenase.</title>
        <authorList>
            <person name="Imhoff J.F."/>
            <person name="Rahn T."/>
            <person name="Kunzel S."/>
            <person name="Neulinger S.C."/>
        </authorList>
    </citation>
    <scope>NUCLEOTIDE SEQUENCE [LARGE SCALE GENOMIC DNA]</scope>
    <source>
        <strain evidence="22 23">DSM 161</strain>
    </source>
</reference>
<keyword evidence="13 19" id="KW-0464">Manganese</keyword>
<dbReference type="Gene3D" id="3.30.420.10">
    <property type="entry name" value="Ribonuclease H-like superfamily/Ribonuclease H"/>
    <property type="match status" value="1"/>
</dbReference>
<evidence type="ECO:0000256" key="12">
    <source>
        <dbReference type="ARBA" id="ARBA00022932"/>
    </source>
</evidence>
<dbReference type="RefSeq" id="WP_104523295.1">
    <property type="nucleotide sequence ID" value="NZ_NHRY01000276.1"/>
</dbReference>
<dbReference type="GO" id="GO:0008408">
    <property type="term" value="F:3'-5' exonuclease activity"/>
    <property type="evidence" value="ECO:0007669"/>
    <property type="project" value="TreeGrafter"/>
</dbReference>
<dbReference type="InterPro" id="IPR012337">
    <property type="entry name" value="RNaseH-like_sf"/>
</dbReference>
<dbReference type="PANTHER" id="PTHR30231:SF41">
    <property type="entry name" value="DNA POLYMERASE III SUBUNIT EPSILON"/>
    <property type="match status" value="1"/>
</dbReference>
<dbReference type="NCBIfam" id="NF004316">
    <property type="entry name" value="PRK05711.1"/>
    <property type="match status" value="1"/>
</dbReference>
<evidence type="ECO:0000256" key="5">
    <source>
        <dbReference type="ARBA" id="ARBA00022695"/>
    </source>
</evidence>
<dbReference type="GO" id="GO:0003677">
    <property type="term" value="F:DNA binding"/>
    <property type="evidence" value="ECO:0007669"/>
    <property type="project" value="InterPro"/>
</dbReference>
<evidence type="ECO:0000256" key="16">
    <source>
        <dbReference type="ARBA" id="ARBA00049244"/>
    </source>
</evidence>
<evidence type="ECO:0000256" key="13">
    <source>
        <dbReference type="ARBA" id="ARBA00023211"/>
    </source>
</evidence>
<keyword evidence="9 20" id="KW-0378">Hydrolase</keyword>
<comment type="caution">
    <text evidence="22">The sequence shown here is derived from an EMBL/GenBank/DDBJ whole genome shotgun (WGS) entry which is preliminary data.</text>
</comment>
<dbReference type="Pfam" id="PF00929">
    <property type="entry name" value="RNase_T"/>
    <property type="match status" value="1"/>
</dbReference>
<evidence type="ECO:0000256" key="9">
    <source>
        <dbReference type="ARBA" id="ARBA00022801"/>
    </source>
</evidence>
<feature type="binding site" evidence="18">
    <location>
        <position position="19"/>
    </location>
    <ligand>
        <name>substrate</name>
    </ligand>
</feature>
<feature type="binding site" evidence="19">
    <location>
        <position position="167"/>
    </location>
    <ligand>
        <name>a divalent metal cation</name>
        <dbReference type="ChEBI" id="CHEBI:60240"/>
        <label>1</label>
        <note>catalytic</note>
    </ligand>
</feature>
<dbReference type="PANTHER" id="PTHR30231">
    <property type="entry name" value="DNA POLYMERASE III SUBUNIT EPSILON"/>
    <property type="match status" value="1"/>
</dbReference>
<dbReference type="EMBL" id="NHRY01000276">
    <property type="protein sequence ID" value="PPQ25930.1"/>
    <property type="molecule type" value="Genomic_DNA"/>
</dbReference>
<evidence type="ECO:0000256" key="11">
    <source>
        <dbReference type="ARBA" id="ARBA00022842"/>
    </source>
</evidence>
<dbReference type="InterPro" id="IPR036397">
    <property type="entry name" value="RNaseH_sf"/>
</dbReference>
<dbReference type="SUPFAM" id="SSF53098">
    <property type="entry name" value="Ribonuclease H-like"/>
    <property type="match status" value="1"/>
</dbReference>
<evidence type="ECO:0000256" key="6">
    <source>
        <dbReference type="ARBA" id="ARBA00022705"/>
    </source>
</evidence>
<feature type="binding site" evidence="18">
    <location>
        <position position="69"/>
    </location>
    <ligand>
        <name>substrate</name>
    </ligand>
</feature>
<dbReference type="SMART" id="SM00479">
    <property type="entry name" value="EXOIII"/>
    <property type="match status" value="1"/>
</dbReference>
<proteinExistence type="predicted"/>
<dbReference type="AlphaFoldDB" id="A0A2S6MU91"/>
<evidence type="ECO:0000256" key="15">
    <source>
        <dbReference type="ARBA" id="ARBA00026073"/>
    </source>
</evidence>
<comment type="subunit">
    <text evidence="15 20">DNA polymerase III contains a core (composed of alpha, epsilon and theta chains) that associates with a tau subunit. This core dimerizes to form the POLIII' complex. PolIII' associates with the gamma complex (composed of gamma, delta, delta', psi and chi chains) and with the beta chain to form the complete DNA polymerase III complex.</text>
</comment>
<evidence type="ECO:0000256" key="2">
    <source>
        <dbReference type="ARBA" id="ARBA00012417"/>
    </source>
</evidence>
<dbReference type="Proteomes" id="UP000239724">
    <property type="component" value="Unassembled WGS sequence"/>
</dbReference>
<keyword evidence="10 20" id="KW-0269">Exonuclease</keyword>
<evidence type="ECO:0000313" key="22">
    <source>
        <dbReference type="EMBL" id="PPQ25930.1"/>
    </source>
</evidence>
<comment type="function">
    <text evidence="14 20">DNA polymerase III is a complex, multichain enzyme responsible for most of the replicative synthesis in bacteria. The epsilon subunit contain the editing function and is a proofreading 3'-5' exonuclease.</text>
</comment>
<evidence type="ECO:0000256" key="7">
    <source>
        <dbReference type="ARBA" id="ARBA00022722"/>
    </source>
</evidence>
<keyword evidence="12 20" id="KW-0239">DNA-directed DNA polymerase</keyword>
<name>A0A2S6MU91_RHOGL</name>
<evidence type="ECO:0000313" key="23">
    <source>
        <dbReference type="Proteomes" id="UP000239724"/>
    </source>
</evidence>
<evidence type="ECO:0000256" key="1">
    <source>
        <dbReference type="ARBA" id="ARBA00001936"/>
    </source>
</evidence>
<protein>
    <recommendedName>
        <fullName evidence="3 20">DNA polymerase III subunit epsilon</fullName>
        <ecNumber evidence="2 20">2.7.7.7</ecNumber>
    </recommendedName>
</protein>
<dbReference type="NCBIfam" id="TIGR01406">
    <property type="entry name" value="dnaQ_proteo"/>
    <property type="match status" value="1"/>
</dbReference>
<dbReference type="GO" id="GO:0045004">
    <property type="term" value="P:DNA replication proofreading"/>
    <property type="evidence" value="ECO:0007669"/>
    <property type="project" value="TreeGrafter"/>
</dbReference>
<evidence type="ECO:0000256" key="3">
    <source>
        <dbReference type="ARBA" id="ARBA00020352"/>
    </source>
</evidence>
<feature type="binding site" evidence="18">
    <location>
        <position position="64"/>
    </location>
    <ligand>
        <name>substrate</name>
    </ligand>
</feature>
<sequence length="236" mass="25663">MTELPGSIAGHAQRSILFDTETTGLDPLNGDRVIEIAALELINDLPTGRHFHALIDPQRDIPPEASRVHGFTAADLAGKPLFADIAAELLAFLGDGRMIAHNAPFDFGFLDMELGRAGYPPLGRERMVDTLALAKTRFPGMPNSLDALCRRFSIDLSARTTHNALLDCRLLGEVYVELTGGRQRGLSLAAQDTRGPVSVYVHTGPRTPRPVEPTAEELAAHEAFLKRVKEPIWLAG</sequence>
<evidence type="ECO:0000256" key="4">
    <source>
        <dbReference type="ARBA" id="ARBA00022679"/>
    </source>
</evidence>
<dbReference type="GO" id="GO:0003887">
    <property type="term" value="F:DNA-directed DNA polymerase activity"/>
    <property type="evidence" value="ECO:0007669"/>
    <property type="project" value="UniProtKB-KW"/>
</dbReference>
<dbReference type="NCBIfam" id="TIGR00573">
    <property type="entry name" value="dnaq"/>
    <property type="match status" value="1"/>
</dbReference>
<dbReference type="FunFam" id="3.30.420.10:FF:000012">
    <property type="entry name" value="DNA polymerase III subunit epsilon"/>
    <property type="match status" value="1"/>
</dbReference>
<dbReference type="GO" id="GO:0005829">
    <property type="term" value="C:cytosol"/>
    <property type="evidence" value="ECO:0007669"/>
    <property type="project" value="TreeGrafter"/>
</dbReference>
<keyword evidence="23" id="KW-1185">Reference proteome</keyword>